<evidence type="ECO:0000259" key="1">
    <source>
        <dbReference type="Pfam" id="PF13930"/>
    </source>
</evidence>
<dbReference type="Proteomes" id="UP000588071">
    <property type="component" value="Unassembled WGS sequence"/>
</dbReference>
<dbReference type="Gene3D" id="3.40.570.10">
    <property type="entry name" value="Extracellular Endonuclease, subunit A"/>
    <property type="match status" value="1"/>
</dbReference>
<accession>A0A7X9NN62</accession>
<comment type="caution">
    <text evidence="2">The sequence shown here is derived from an EMBL/GenBank/DDBJ whole genome shotgun (WGS) entry which is preliminary data.</text>
</comment>
<dbReference type="Pfam" id="PF13930">
    <property type="entry name" value="Endonuclea_NS_2"/>
    <property type="match status" value="1"/>
</dbReference>
<organism evidence="2 3">
    <name type="scientific">Enterococcus cecorum</name>
    <dbReference type="NCBI Taxonomy" id="44008"/>
    <lineage>
        <taxon>Bacteria</taxon>
        <taxon>Bacillati</taxon>
        <taxon>Bacillota</taxon>
        <taxon>Bacilli</taxon>
        <taxon>Lactobacillales</taxon>
        <taxon>Enterococcaceae</taxon>
        <taxon>Enterococcus</taxon>
    </lineage>
</organism>
<gene>
    <name evidence="2" type="ORF">HF857_09450</name>
</gene>
<dbReference type="AlphaFoldDB" id="A0A7X9NN62"/>
<feature type="domain" description="Type VII secretion system protein EssD-like" evidence="1">
    <location>
        <begin position="111"/>
        <end position="246"/>
    </location>
</feature>
<sequence length="278" mass="31706">MKKGKFLAVAIIVSLILLVQPNIRTTIWNFFSSQDIVSQLGFKGSNLPNVKSTQPSVTNDSEKQEIQKKQKEIIQSLKEFTFEGQQVIEVNGNQPIFSKTDLTIPSNPDYWEEYSNLDFLNRVGVANALLSKSAMSTEERKSIAHVKPTGWKNKKIIFNGKQDYLYNRSHLIGFQLTGQNDNPKNLFTGTRALNANFEHPENSMVHFENKVAEYIRNTNHHVRYQVTPIFKGVDMVCSGVWMQAQSIEDQSIKFSVYIFNVQPNYTIDYLTGNSKVSN</sequence>
<evidence type="ECO:0000313" key="3">
    <source>
        <dbReference type="Proteomes" id="UP000588071"/>
    </source>
</evidence>
<dbReference type="InterPro" id="IPR044927">
    <property type="entry name" value="Endonuclea_NS_2"/>
</dbReference>
<dbReference type="InterPro" id="IPR044929">
    <property type="entry name" value="DNA/RNA_non-sp_Endonuclease_sf"/>
</dbReference>
<dbReference type="EMBL" id="JABAFV010000017">
    <property type="protein sequence ID" value="NME50435.1"/>
    <property type="molecule type" value="Genomic_DNA"/>
</dbReference>
<protein>
    <submittedName>
        <fullName evidence="2">DNA-entry nuclease</fullName>
    </submittedName>
</protein>
<reference evidence="2 3" key="1">
    <citation type="submission" date="2020-04" db="EMBL/GenBank/DDBJ databases">
        <authorList>
            <person name="Hitch T.C.A."/>
            <person name="Wylensek D."/>
            <person name="Clavel T."/>
        </authorList>
    </citation>
    <scope>NUCLEOTIDE SEQUENCE [LARGE SCALE GENOMIC DNA]</scope>
    <source>
        <strain evidence="2 3">WCA-380-WT-3C</strain>
    </source>
</reference>
<proteinExistence type="predicted"/>
<dbReference type="RefSeq" id="WP_168931582.1">
    <property type="nucleotide sequence ID" value="NZ_JABAFV010000017.1"/>
</dbReference>
<name>A0A7X9NN62_9ENTE</name>
<evidence type="ECO:0000313" key="2">
    <source>
        <dbReference type="EMBL" id="NME50435.1"/>
    </source>
</evidence>